<dbReference type="Proteomes" id="UP000179243">
    <property type="component" value="Unassembled WGS sequence"/>
</dbReference>
<accession>A0A1F7FDH5</accession>
<name>A0A1F7FDH5_UNCRA</name>
<evidence type="ECO:0000256" key="2">
    <source>
        <dbReference type="ARBA" id="ARBA00022670"/>
    </source>
</evidence>
<dbReference type="InterPro" id="IPR047272">
    <property type="entry name" value="S49_SppA_C"/>
</dbReference>
<dbReference type="SUPFAM" id="SSF52096">
    <property type="entry name" value="ClpP/crotonase"/>
    <property type="match status" value="1"/>
</dbReference>
<evidence type="ECO:0000256" key="1">
    <source>
        <dbReference type="ARBA" id="ARBA00008683"/>
    </source>
</evidence>
<evidence type="ECO:0000313" key="7">
    <source>
        <dbReference type="Proteomes" id="UP000179243"/>
    </source>
</evidence>
<dbReference type="EMBL" id="MFYX01000067">
    <property type="protein sequence ID" value="OGK04688.1"/>
    <property type="molecule type" value="Genomic_DNA"/>
</dbReference>
<dbReference type="GO" id="GO:0004252">
    <property type="term" value="F:serine-type endopeptidase activity"/>
    <property type="evidence" value="ECO:0007669"/>
    <property type="project" value="InterPro"/>
</dbReference>
<keyword evidence="2" id="KW-0645">Protease</keyword>
<reference evidence="6 7" key="1">
    <citation type="journal article" date="2016" name="Nat. Commun.">
        <title>Thousands of microbial genomes shed light on interconnected biogeochemical processes in an aquifer system.</title>
        <authorList>
            <person name="Anantharaman K."/>
            <person name="Brown C.T."/>
            <person name="Hug L.A."/>
            <person name="Sharon I."/>
            <person name="Castelle C.J."/>
            <person name="Probst A.J."/>
            <person name="Thomas B.C."/>
            <person name="Singh A."/>
            <person name="Wilkins M.J."/>
            <person name="Karaoz U."/>
            <person name="Brodie E.L."/>
            <person name="Williams K.H."/>
            <person name="Hubbard S.S."/>
            <person name="Banfield J.F."/>
        </authorList>
    </citation>
    <scope>NUCLEOTIDE SEQUENCE [LARGE SCALE GENOMIC DNA]</scope>
</reference>
<comment type="caution">
    <text evidence="6">The sequence shown here is derived from an EMBL/GenBank/DDBJ whole genome shotgun (WGS) entry which is preliminary data.</text>
</comment>
<feature type="domain" description="Peptidase S49" evidence="5">
    <location>
        <begin position="93"/>
        <end position="239"/>
    </location>
</feature>
<evidence type="ECO:0000256" key="4">
    <source>
        <dbReference type="ARBA" id="ARBA00022825"/>
    </source>
</evidence>
<dbReference type="InterPro" id="IPR002142">
    <property type="entry name" value="Peptidase_S49"/>
</dbReference>
<protein>
    <recommendedName>
        <fullName evidence="5">Peptidase S49 domain-containing protein</fullName>
    </recommendedName>
</protein>
<organism evidence="6 7">
    <name type="scientific">Candidatus Raymondbacteria bacterium RIFOXYD12_FULL_49_13</name>
    <dbReference type="NCBI Taxonomy" id="1817890"/>
    <lineage>
        <taxon>Bacteria</taxon>
        <taxon>Raymondiibacteriota</taxon>
    </lineage>
</organism>
<dbReference type="PANTHER" id="PTHR42987:SF7">
    <property type="entry name" value="SIGNAL PEPTIDE PEPTIDASE SPPA-RELATED"/>
    <property type="match status" value="1"/>
</dbReference>
<evidence type="ECO:0000259" key="5">
    <source>
        <dbReference type="Pfam" id="PF01343"/>
    </source>
</evidence>
<gene>
    <name evidence="6" type="ORF">A2519_20875</name>
</gene>
<evidence type="ECO:0000256" key="3">
    <source>
        <dbReference type="ARBA" id="ARBA00022801"/>
    </source>
</evidence>
<dbReference type="AlphaFoldDB" id="A0A1F7FDH5"/>
<dbReference type="CDD" id="cd07023">
    <property type="entry name" value="S49_Sppa_N_C"/>
    <property type="match status" value="1"/>
</dbReference>
<dbReference type="Pfam" id="PF01343">
    <property type="entry name" value="Peptidase_S49"/>
    <property type="match status" value="1"/>
</dbReference>
<dbReference type="GO" id="GO:0004176">
    <property type="term" value="F:ATP-dependent peptidase activity"/>
    <property type="evidence" value="ECO:0007669"/>
    <property type="project" value="InterPro"/>
</dbReference>
<sequence>MLVLLFLGGVGIVTVLGIYSYMSKDSVVDGMLASDRIAVIRVDNIIIASETTVDRLEKLRTDASVKAIVLRLNSPGGGVAASQEIYEAVKNCKAEGKRIVVSMGSVAASGAYYIACAADTIVANPGTITGSIGVIFQFPYVKDLFDKIGVSFEVVKSGRYKDAGSAHRKITPEERRLFQGLIDDTWMQFVEAVVQGRRMPADSVKAIADGRIFTGRQAREIGLVDVLGTFEDAKSLAKKMCALPDDAGVREFLPRRKLLDWLSGDLDNLFGAVREKAGLSGLYYLFSE</sequence>
<keyword evidence="4" id="KW-0720">Serine protease</keyword>
<evidence type="ECO:0000313" key="6">
    <source>
        <dbReference type="EMBL" id="OGK04688.1"/>
    </source>
</evidence>
<dbReference type="Gene3D" id="3.90.226.10">
    <property type="entry name" value="2-enoyl-CoA Hydratase, Chain A, domain 1"/>
    <property type="match status" value="2"/>
</dbReference>
<dbReference type="InterPro" id="IPR001907">
    <property type="entry name" value="ClpP"/>
</dbReference>
<dbReference type="InterPro" id="IPR029045">
    <property type="entry name" value="ClpP/crotonase-like_dom_sf"/>
</dbReference>
<keyword evidence="3" id="KW-0378">Hydrolase</keyword>
<dbReference type="GO" id="GO:0006508">
    <property type="term" value="P:proteolysis"/>
    <property type="evidence" value="ECO:0007669"/>
    <property type="project" value="UniProtKB-KW"/>
</dbReference>
<dbReference type="PRINTS" id="PR00127">
    <property type="entry name" value="CLPPROTEASEP"/>
</dbReference>
<proteinExistence type="inferred from homology"/>
<dbReference type="PANTHER" id="PTHR42987">
    <property type="entry name" value="PEPTIDASE S49"/>
    <property type="match status" value="1"/>
</dbReference>
<dbReference type="NCBIfam" id="TIGR00706">
    <property type="entry name" value="SppA_dom"/>
    <property type="match status" value="1"/>
</dbReference>
<dbReference type="InterPro" id="IPR004635">
    <property type="entry name" value="Pept_S49_SppA"/>
</dbReference>
<comment type="similarity">
    <text evidence="1">Belongs to the peptidase S49 family.</text>
</comment>